<dbReference type="GO" id="GO:0005524">
    <property type="term" value="F:ATP binding"/>
    <property type="evidence" value="ECO:0007669"/>
    <property type="project" value="InterPro"/>
</dbReference>
<keyword evidence="1" id="KW-0175">Coiled coil</keyword>
<sequence>MTNKQEFQQELKEKIKEGVKPSDLKKQKTNSTQFTHGIPTPPPSPVLKPTKTNNLKELQQQVQFHAREAQSYLSSLKKLTAENDNLKEEIKKIKPTKTQTELEKALQEANEKIRKLEQKNDPEHILEKHNPYKEKVKELETKIQNQYKTIENLQNQAKNKEKDQEPKFTCYNCQKEQAISLLVLKILDKGPLYLEQIIYEYIPATNTTEELKKTLASGGYGLLASPIAKHYFDRYQYRTFEPHEDIFVSTFKTNVINVIIEVRKKEYFKNYDNTKIDTGNIKNIGSNNQQTNEQKQINSQSVPIFSNVDLTSGQFGGFQRQQQLANKQTEQGQNIQSGNFNKNTSRQNLTSKEYYRQNKDANVSITKQDAYELNNETLPYLERLKIVLNKTEKEYKKLPDTSNRKPRIALRLQIAEGATKAYSKEDLNLPSAQEFQARVNGEVEGYQKVIDFYKEYGGDKPEQLMICLLGPPGLGKSYISQSLAKALNRGFHIISMNGKQSASIVYGTDISNPGAEAGEIVKAISKREDRACVIFFDELEKAGKDAKRAVGNPTDRTVNKDFKDDFFDFPTPLNEIIYLVAINYPEDLPDFVRDRFRVIEVPPLPYEQRLEVVRLVLRGKLKPLNNAFQTIYGKRDADRKRPPCPYASDRNKEHRENCEYYRLLPLPGSYQKTREKLTKYCQELNGKLEQIINSFTNYFQQNIYPLLNNLGGDKTLAFRCDRLLKNKIIGESSSLFNDLLICELEYRQMLKFKDLLGELADNLNNQTTLDNQQQENILADIKKLREGKINQAICQRFIFKWNIFKEQIENFFLLGSENITGGKPFFQLGAIKEDSERGLIVATQNRKGFSLNNPYLGVEFGVSRYTKWILKLYIMPGLQQITNQELIKELEIRIKNQQIKGEEMFWLLEIKKKQRLAEYEAAANDPEENEELDPAEGAEIKKTRPVVVVSNNEQNAKINRIYPTFQVPVYLKGELRKIKCEQIRAVGKHRIIGKKIANLTDTEMEKVNQIIKEVLTKNSEKHLIIIDLDGTVLNSDFATLNQKNKKILQKLQEAGNKIVIATGRNYLSALPFYREIGLDTFLITYNGAYIDHPLKKHSPIMAILPLANETVKKILNEKIIKENLLNVLIDSADKETISTGEDIYYQEIFFNGNTYHATNDALQHLGDRDCLQLVLEFKNDKEKIDSIRSFLGENYKASVDYYSGKKLKSEKEGDKILVPDPEKVIFKIRSSKADKAEAVAKLAAYYNIDESRIIAFGNDVNDIKMIENVGWGVAMSNGNDDLKPYARSITRLDNHRGGVAEYLIKYFQMSSQN</sequence>
<dbReference type="Gene3D" id="3.40.50.300">
    <property type="entry name" value="P-loop containing nucleotide triphosphate hydrolases"/>
    <property type="match status" value="1"/>
</dbReference>
<dbReference type="InterPro" id="IPR036412">
    <property type="entry name" value="HAD-like_sf"/>
</dbReference>
<feature type="region of interest" description="Disordered" evidence="2">
    <location>
        <begin position="278"/>
        <end position="297"/>
    </location>
</feature>
<dbReference type="GO" id="GO:0003677">
    <property type="term" value="F:DNA binding"/>
    <property type="evidence" value="ECO:0007669"/>
    <property type="project" value="InterPro"/>
</dbReference>
<evidence type="ECO:0000256" key="2">
    <source>
        <dbReference type="SAM" id="MobiDB-lite"/>
    </source>
</evidence>
<dbReference type="SUPFAM" id="SSF52540">
    <property type="entry name" value="P-loop containing nucleoside triphosphate hydrolases"/>
    <property type="match status" value="1"/>
</dbReference>
<dbReference type="EMBL" id="CAJVPZ010000006">
    <property type="protein sequence ID" value="CAG8448699.1"/>
    <property type="molecule type" value="Genomic_DNA"/>
</dbReference>
<keyword evidence="5" id="KW-1185">Reference proteome</keyword>
<dbReference type="SMART" id="SM00382">
    <property type="entry name" value="AAA"/>
    <property type="match status" value="1"/>
</dbReference>
<feature type="region of interest" description="Disordered" evidence="2">
    <location>
        <begin position="1"/>
        <end position="51"/>
    </location>
</feature>
<dbReference type="NCBIfam" id="TIGR01484">
    <property type="entry name" value="HAD-SF-IIB"/>
    <property type="match status" value="1"/>
</dbReference>
<protein>
    <submittedName>
        <fullName evidence="4">7898_t:CDS:1</fullName>
    </submittedName>
</protein>
<dbReference type="InterPro" id="IPR023214">
    <property type="entry name" value="HAD_sf"/>
</dbReference>
<dbReference type="InterPro" id="IPR000150">
    <property type="entry name" value="Cof"/>
</dbReference>
<dbReference type="SUPFAM" id="SSF50118">
    <property type="entry name" value="Cell growth inhibitor/plasmid maintenance toxic component"/>
    <property type="match status" value="1"/>
</dbReference>
<dbReference type="PANTHER" id="PTHR10000">
    <property type="entry name" value="PHOSPHOSERINE PHOSPHATASE"/>
    <property type="match status" value="1"/>
</dbReference>
<dbReference type="Gene3D" id="2.30.30.110">
    <property type="match status" value="1"/>
</dbReference>
<name>A0A9N8VER4_9GLOM</name>
<dbReference type="Pfam" id="PF00004">
    <property type="entry name" value="AAA"/>
    <property type="match status" value="1"/>
</dbReference>
<feature type="domain" description="AAA+ ATPase" evidence="3">
    <location>
        <begin position="462"/>
        <end position="607"/>
    </location>
</feature>
<dbReference type="OrthoDB" id="2416790at2759"/>
<dbReference type="InterPro" id="IPR003477">
    <property type="entry name" value="PemK-like"/>
</dbReference>
<evidence type="ECO:0000259" key="3">
    <source>
        <dbReference type="SMART" id="SM00382"/>
    </source>
</evidence>
<dbReference type="Proteomes" id="UP000789396">
    <property type="component" value="Unassembled WGS sequence"/>
</dbReference>
<gene>
    <name evidence="4" type="ORF">RFULGI_LOCUS108</name>
</gene>
<reference evidence="4" key="1">
    <citation type="submission" date="2021-06" db="EMBL/GenBank/DDBJ databases">
        <authorList>
            <person name="Kallberg Y."/>
            <person name="Tangrot J."/>
            <person name="Rosling A."/>
        </authorList>
    </citation>
    <scope>NUCLEOTIDE SEQUENCE</scope>
    <source>
        <strain evidence="4">IN212</strain>
    </source>
</reference>
<dbReference type="PANTHER" id="PTHR10000:SF23">
    <property type="entry name" value="5-AMINO-6-(5-PHOSPHO-D-RIBITYLAMINO)URACIL PHOSPHATASE YITU"/>
    <property type="match status" value="1"/>
</dbReference>
<dbReference type="GO" id="GO:0005829">
    <property type="term" value="C:cytosol"/>
    <property type="evidence" value="ECO:0007669"/>
    <property type="project" value="TreeGrafter"/>
</dbReference>
<accession>A0A9N8VER4</accession>
<organism evidence="4 5">
    <name type="scientific">Racocetra fulgida</name>
    <dbReference type="NCBI Taxonomy" id="60492"/>
    <lineage>
        <taxon>Eukaryota</taxon>
        <taxon>Fungi</taxon>
        <taxon>Fungi incertae sedis</taxon>
        <taxon>Mucoromycota</taxon>
        <taxon>Glomeromycotina</taxon>
        <taxon>Glomeromycetes</taxon>
        <taxon>Diversisporales</taxon>
        <taxon>Gigasporaceae</taxon>
        <taxon>Racocetra</taxon>
    </lineage>
</organism>
<feature type="coiled-coil region" evidence="1">
    <location>
        <begin position="55"/>
        <end position="163"/>
    </location>
</feature>
<evidence type="ECO:0000313" key="4">
    <source>
        <dbReference type="EMBL" id="CAG8448699.1"/>
    </source>
</evidence>
<dbReference type="InterPro" id="IPR011067">
    <property type="entry name" value="Plasmid_toxin/cell-grow_inhib"/>
</dbReference>
<dbReference type="InterPro" id="IPR027417">
    <property type="entry name" value="P-loop_NTPase"/>
</dbReference>
<feature type="region of interest" description="Disordered" evidence="2">
    <location>
        <begin position="327"/>
        <end position="347"/>
    </location>
</feature>
<comment type="caution">
    <text evidence="4">The sequence shown here is derived from an EMBL/GenBank/DDBJ whole genome shotgun (WGS) entry which is preliminary data.</text>
</comment>
<dbReference type="GO" id="GO:0000287">
    <property type="term" value="F:magnesium ion binding"/>
    <property type="evidence" value="ECO:0007669"/>
    <property type="project" value="TreeGrafter"/>
</dbReference>
<dbReference type="Pfam" id="PF02452">
    <property type="entry name" value="PemK_toxin"/>
    <property type="match status" value="1"/>
</dbReference>
<evidence type="ECO:0000313" key="5">
    <source>
        <dbReference type="Proteomes" id="UP000789396"/>
    </source>
</evidence>
<dbReference type="Gene3D" id="3.30.1240.10">
    <property type="match status" value="1"/>
</dbReference>
<feature type="compositionally biased region" description="Basic and acidic residues" evidence="2">
    <location>
        <begin position="7"/>
        <end position="26"/>
    </location>
</feature>
<evidence type="ECO:0000256" key="1">
    <source>
        <dbReference type="SAM" id="Coils"/>
    </source>
</evidence>
<dbReference type="GO" id="GO:0016887">
    <property type="term" value="F:ATP hydrolysis activity"/>
    <property type="evidence" value="ECO:0007669"/>
    <property type="project" value="InterPro"/>
</dbReference>
<dbReference type="SUPFAM" id="SSF56784">
    <property type="entry name" value="HAD-like"/>
    <property type="match status" value="1"/>
</dbReference>
<proteinExistence type="predicted"/>
<dbReference type="Gene3D" id="3.40.50.1000">
    <property type="entry name" value="HAD superfamily/HAD-like"/>
    <property type="match status" value="1"/>
</dbReference>
<dbReference type="InterPro" id="IPR003959">
    <property type="entry name" value="ATPase_AAA_core"/>
</dbReference>
<dbReference type="GO" id="GO:0016791">
    <property type="term" value="F:phosphatase activity"/>
    <property type="evidence" value="ECO:0007669"/>
    <property type="project" value="TreeGrafter"/>
</dbReference>
<dbReference type="InterPro" id="IPR003593">
    <property type="entry name" value="AAA+_ATPase"/>
</dbReference>
<dbReference type="NCBIfam" id="TIGR00099">
    <property type="entry name" value="Cof-subfamily"/>
    <property type="match status" value="1"/>
</dbReference>
<dbReference type="Pfam" id="PF08282">
    <property type="entry name" value="Hydrolase_3"/>
    <property type="match status" value="1"/>
</dbReference>
<dbReference type="InterPro" id="IPR006379">
    <property type="entry name" value="HAD-SF_hydro_IIB"/>
</dbReference>